<dbReference type="InterPro" id="IPR029787">
    <property type="entry name" value="Nucleotide_cyclase"/>
</dbReference>
<feature type="transmembrane region" description="Helical" evidence="1">
    <location>
        <begin position="140"/>
        <end position="168"/>
    </location>
</feature>
<protein>
    <submittedName>
        <fullName evidence="3">Diguanylate cyclase (GGDEF)-like protein</fullName>
    </submittedName>
</protein>
<organism evidence="3 4">
    <name type="scientific">Saccharococcus thermophilus</name>
    <dbReference type="NCBI Taxonomy" id="29396"/>
    <lineage>
        <taxon>Bacteria</taxon>
        <taxon>Bacillati</taxon>
        <taxon>Bacillota</taxon>
        <taxon>Bacilli</taxon>
        <taxon>Bacillales</taxon>
        <taxon>Anoxybacillaceae</taxon>
        <taxon>Saccharococcus</taxon>
    </lineage>
</organism>
<keyword evidence="1" id="KW-0472">Membrane</keyword>
<dbReference type="EMBL" id="JAASRS010000001">
    <property type="protein sequence ID" value="NIK13749.1"/>
    <property type="molecule type" value="Genomic_DNA"/>
</dbReference>
<evidence type="ECO:0000259" key="2">
    <source>
        <dbReference type="PROSITE" id="PS50887"/>
    </source>
</evidence>
<evidence type="ECO:0000256" key="1">
    <source>
        <dbReference type="SAM" id="Phobius"/>
    </source>
</evidence>
<gene>
    <name evidence="3" type="ORF">BDD39_000259</name>
</gene>
<dbReference type="SUPFAM" id="SSF55073">
    <property type="entry name" value="Nucleotide cyclase"/>
    <property type="match status" value="1"/>
</dbReference>
<dbReference type="Gene3D" id="3.30.70.270">
    <property type="match status" value="1"/>
</dbReference>
<dbReference type="PROSITE" id="PS50887">
    <property type="entry name" value="GGDEF"/>
    <property type="match status" value="1"/>
</dbReference>
<keyword evidence="4" id="KW-1185">Reference proteome</keyword>
<keyword evidence="1" id="KW-1133">Transmembrane helix</keyword>
<name>A0A846MDC3_9BACL</name>
<dbReference type="AlphaFoldDB" id="A0A846MDC3"/>
<feature type="domain" description="GGDEF" evidence="2">
    <location>
        <begin position="271"/>
        <end position="409"/>
    </location>
</feature>
<feature type="transmembrane region" description="Helical" evidence="1">
    <location>
        <begin position="34"/>
        <end position="53"/>
    </location>
</feature>
<evidence type="ECO:0000313" key="3">
    <source>
        <dbReference type="EMBL" id="NIK13749.1"/>
    </source>
</evidence>
<dbReference type="CDD" id="cd01949">
    <property type="entry name" value="GGDEF"/>
    <property type="match status" value="1"/>
</dbReference>
<evidence type="ECO:0000313" key="4">
    <source>
        <dbReference type="Proteomes" id="UP000532769"/>
    </source>
</evidence>
<comment type="caution">
    <text evidence="3">The sequence shown here is derived from an EMBL/GenBank/DDBJ whole genome shotgun (WGS) entry which is preliminary data.</text>
</comment>
<keyword evidence="1" id="KW-0812">Transmembrane</keyword>
<accession>A0A846MDC3</accession>
<dbReference type="InterPro" id="IPR043128">
    <property type="entry name" value="Rev_trsase/Diguanyl_cyclase"/>
</dbReference>
<feature type="transmembrane region" description="Helical" evidence="1">
    <location>
        <begin position="107"/>
        <end position="128"/>
    </location>
</feature>
<dbReference type="NCBIfam" id="TIGR00254">
    <property type="entry name" value="GGDEF"/>
    <property type="match status" value="1"/>
</dbReference>
<dbReference type="Pfam" id="PF00990">
    <property type="entry name" value="GGDEF"/>
    <property type="match status" value="1"/>
</dbReference>
<reference evidence="3 4" key="1">
    <citation type="submission" date="2020-03" db="EMBL/GenBank/DDBJ databases">
        <title>Genomic Encyclopedia of Archaeal and Bacterial Type Strains, Phase II (KMG-II): from individual species to whole genera.</title>
        <authorList>
            <person name="Goeker M."/>
        </authorList>
    </citation>
    <scope>NUCLEOTIDE SEQUENCE [LARGE SCALE GENOMIC DNA]</scope>
    <source>
        <strain evidence="3 4">DSM 4749</strain>
    </source>
</reference>
<dbReference type="PANTHER" id="PTHR45138">
    <property type="entry name" value="REGULATORY COMPONENTS OF SENSORY TRANSDUCTION SYSTEM"/>
    <property type="match status" value="1"/>
</dbReference>
<feature type="transmembrane region" description="Helical" evidence="1">
    <location>
        <begin position="65"/>
        <end position="87"/>
    </location>
</feature>
<dbReference type="InterPro" id="IPR000160">
    <property type="entry name" value="GGDEF_dom"/>
</dbReference>
<dbReference type="SMART" id="SM00267">
    <property type="entry name" value="GGDEF"/>
    <property type="match status" value="1"/>
</dbReference>
<dbReference type="PANTHER" id="PTHR45138:SF9">
    <property type="entry name" value="DIGUANYLATE CYCLASE DGCM-RELATED"/>
    <property type="match status" value="1"/>
</dbReference>
<sequence length="412" mass="48110">MMLSRARKLIFAVFFTSIAIAVYSQPFTANDTYFTALFLYWLFSSLYSHLRVVDKTKSNIPVDYGINYSLSFAIFAGPLGLFIFEALFRLTEHITKKWLKTAEPDEWLHTIYNIGSFVTFNSLAFYLYHLLYPFFDRIPFGFWLLLFLLIVIVSLLTDIGLIIVFHIVGDIRTWQEAIDFIKTRSWFDMGKASLTNGLLLIFLEEKRWGMLISLFLLNYFVSRSFFSKSQSIQHKIERDQFEKMAYTDFLTGVHNRAFMDKKIAELNQTNEWMSVVVADIDNFKKINDTYNHAVGDQVIRHFASTLQRFLNKDDFLFRSGGEEFTIFLRNRTFEESVQLVETILQAIRESVVYVEYEAEERLISYTSSFGLYFFQTGGHVSIEKAYVYADQLLLQSKNCGKNRVSVKYEGTA</sequence>
<proteinExistence type="predicted"/>
<dbReference type="Proteomes" id="UP000532769">
    <property type="component" value="Unassembled WGS sequence"/>
</dbReference>
<dbReference type="InterPro" id="IPR050469">
    <property type="entry name" value="Diguanylate_Cyclase"/>
</dbReference>
<dbReference type="GO" id="GO:0052621">
    <property type="term" value="F:diguanylate cyclase activity"/>
    <property type="evidence" value="ECO:0007669"/>
    <property type="project" value="TreeGrafter"/>
</dbReference>